<dbReference type="InterPro" id="IPR004732">
    <property type="entry name" value="Transaldolase_2"/>
</dbReference>
<dbReference type="PIRSF" id="PIRSF036915">
    <property type="entry name" value="Trnald_Bac_Plnt"/>
    <property type="match status" value="1"/>
</dbReference>
<comment type="subcellular location">
    <subcellularLocation>
        <location evidence="2 11">Cytoplasm</location>
    </subcellularLocation>
</comment>
<dbReference type="InterPro" id="IPR013785">
    <property type="entry name" value="Aldolase_TIM"/>
</dbReference>
<feature type="active site" description="Schiff-base intermediate with substrate" evidence="11">
    <location>
        <position position="140"/>
    </location>
</feature>
<keyword evidence="8 11" id="KW-0570">Pentose shunt</keyword>
<evidence type="ECO:0000256" key="8">
    <source>
        <dbReference type="ARBA" id="ARBA00023126"/>
    </source>
</evidence>
<proteinExistence type="inferred from homology"/>
<keyword evidence="13" id="KW-1185">Reference proteome</keyword>
<keyword evidence="7 11" id="KW-0808">Transferase</keyword>
<evidence type="ECO:0000256" key="3">
    <source>
        <dbReference type="ARBA" id="ARBA00004857"/>
    </source>
</evidence>
<evidence type="ECO:0000256" key="4">
    <source>
        <dbReference type="ARBA" id="ARBA00008426"/>
    </source>
</evidence>
<comment type="catalytic activity">
    <reaction evidence="10 11">
        <text>D-sedoheptulose 7-phosphate + D-glyceraldehyde 3-phosphate = D-erythrose 4-phosphate + beta-D-fructose 6-phosphate</text>
        <dbReference type="Rhea" id="RHEA:17053"/>
        <dbReference type="ChEBI" id="CHEBI:16897"/>
        <dbReference type="ChEBI" id="CHEBI:57483"/>
        <dbReference type="ChEBI" id="CHEBI:57634"/>
        <dbReference type="ChEBI" id="CHEBI:59776"/>
        <dbReference type="EC" id="2.2.1.2"/>
    </reaction>
</comment>
<comment type="pathway">
    <text evidence="3 11">Carbohydrate degradation; pentose phosphate pathway; D-glyceraldehyde 3-phosphate and beta-D-fructose 6-phosphate from D-ribose 5-phosphate and D-xylulose 5-phosphate (non-oxidative stage): step 2/3.</text>
</comment>
<reference evidence="12 13" key="1">
    <citation type="submission" date="2020-08" db="EMBL/GenBank/DDBJ databases">
        <title>Genomic Encyclopedia of Type Strains, Phase IV (KMG-IV): sequencing the most valuable type-strain genomes for metagenomic binning, comparative biology and taxonomic classification.</title>
        <authorList>
            <person name="Goeker M."/>
        </authorList>
    </citation>
    <scope>NUCLEOTIDE SEQUENCE [LARGE SCALE GENOMIC DNA]</scope>
    <source>
        <strain evidence="12 13">DSM 103725</strain>
    </source>
</reference>
<comment type="similarity">
    <text evidence="4 11">Belongs to the transaldolase family. Type 2 subfamily.</text>
</comment>
<keyword evidence="6 11" id="KW-0963">Cytoplasm</keyword>
<dbReference type="Proteomes" id="UP000541810">
    <property type="component" value="Unassembled WGS sequence"/>
</dbReference>
<evidence type="ECO:0000313" key="12">
    <source>
        <dbReference type="EMBL" id="MBB6431018.1"/>
    </source>
</evidence>
<dbReference type="GO" id="GO:0005975">
    <property type="term" value="P:carbohydrate metabolic process"/>
    <property type="evidence" value="ECO:0007669"/>
    <property type="project" value="InterPro"/>
</dbReference>
<dbReference type="InterPro" id="IPR018225">
    <property type="entry name" value="Transaldolase_AS"/>
</dbReference>
<keyword evidence="9 11" id="KW-0704">Schiff base</keyword>
<evidence type="ECO:0000256" key="7">
    <source>
        <dbReference type="ARBA" id="ARBA00022679"/>
    </source>
</evidence>
<dbReference type="InterPro" id="IPR001585">
    <property type="entry name" value="TAL/FSA"/>
</dbReference>
<dbReference type="PROSITE" id="PS01054">
    <property type="entry name" value="TRANSALDOLASE_1"/>
    <property type="match status" value="1"/>
</dbReference>
<evidence type="ECO:0000256" key="2">
    <source>
        <dbReference type="ARBA" id="ARBA00004496"/>
    </source>
</evidence>
<dbReference type="UniPathway" id="UPA00115">
    <property type="reaction ID" value="UER00414"/>
</dbReference>
<evidence type="ECO:0000256" key="6">
    <source>
        <dbReference type="ARBA" id="ARBA00022490"/>
    </source>
</evidence>
<dbReference type="GO" id="GO:0005737">
    <property type="term" value="C:cytoplasm"/>
    <property type="evidence" value="ECO:0007669"/>
    <property type="project" value="UniProtKB-SubCell"/>
</dbReference>
<sequence>MPTGLRSLIDSGTRVWLDSVDPEEVIKNKTAGVTGCTSNPSIIADLVQSGRFDDKINEFIEQGLDDEALTWAMTDHLVVEAQKEYTGVWADTQGNDGWISFELDPLLEDTANPLSVEERSAKYVELGKKWNEGHQNRMIKVPATEAGLGALEELAAAGITLNVTLIFSERQYLAARDAVWKGRQRYGKLDEFKSVYSIFVSRVDVYTEKELPGLSADLQGQVGILNAKLIGLKNHEFWADKGLKLDQEMIFASTGTKKPELPKDFYVDALAGSDIQTNPPATNAALDEIGRVYEPTSRTLPDQAILDEFATIDIQKMEDQLMAEGTAKFADPHKALIQTIADKRSALAGA</sequence>
<gene>
    <name evidence="11" type="primary">tal</name>
    <name evidence="12" type="ORF">HNQ40_002824</name>
</gene>
<protein>
    <recommendedName>
        <fullName evidence="5 11">Transaldolase</fullName>
        <ecNumber evidence="5 11">2.2.1.2</ecNumber>
    </recommendedName>
</protein>
<dbReference type="EMBL" id="JACHGY010000001">
    <property type="protein sequence ID" value="MBB6431018.1"/>
    <property type="molecule type" value="Genomic_DNA"/>
</dbReference>
<evidence type="ECO:0000313" key="13">
    <source>
        <dbReference type="Proteomes" id="UP000541810"/>
    </source>
</evidence>
<evidence type="ECO:0000256" key="1">
    <source>
        <dbReference type="ARBA" id="ARBA00003518"/>
    </source>
</evidence>
<name>A0A7X0H846_9BACT</name>
<comment type="function">
    <text evidence="1 11">Transaldolase is important for the balance of metabolites in the pentose-phosphate pathway.</text>
</comment>
<dbReference type="PANTHER" id="PTHR10683">
    <property type="entry name" value="TRANSALDOLASE"/>
    <property type="match status" value="1"/>
</dbReference>
<dbReference type="Pfam" id="PF00923">
    <property type="entry name" value="TAL_FSA"/>
    <property type="match status" value="1"/>
</dbReference>
<dbReference type="HAMAP" id="MF_00493">
    <property type="entry name" value="Transaldolase_2"/>
    <property type="match status" value="1"/>
</dbReference>
<comment type="caution">
    <text evidence="12">The sequence shown here is derived from an EMBL/GenBank/DDBJ whole genome shotgun (WGS) entry which is preliminary data.</text>
</comment>
<organism evidence="12 13">
    <name type="scientific">Algisphaera agarilytica</name>
    <dbReference type="NCBI Taxonomy" id="1385975"/>
    <lineage>
        <taxon>Bacteria</taxon>
        <taxon>Pseudomonadati</taxon>
        <taxon>Planctomycetota</taxon>
        <taxon>Phycisphaerae</taxon>
        <taxon>Phycisphaerales</taxon>
        <taxon>Phycisphaeraceae</taxon>
        <taxon>Algisphaera</taxon>
    </lineage>
</organism>
<dbReference type="GO" id="GO:0006098">
    <property type="term" value="P:pentose-phosphate shunt"/>
    <property type="evidence" value="ECO:0007669"/>
    <property type="project" value="UniProtKB-UniRule"/>
</dbReference>
<dbReference type="SUPFAM" id="SSF51569">
    <property type="entry name" value="Aldolase"/>
    <property type="match status" value="1"/>
</dbReference>
<evidence type="ECO:0000256" key="5">
    <source>
        <dbReference type="ARBA" id="ARBA00013151"/>
    </source>
</evidence>
<evidence type="ECO:0000256" key="9">
    <source>
        <dbReference type="ARBA" id="ARBA00023270"/>
    </source>
</evidence>
<evidence type="ECO:0000256" key="10">
    <source>
        <dbReference type="ARBA" id="ARBA00048810"/>
    </source>
</evidence>
<dbReference type="AlphaFoldDB" id="A0A7X0H846"/>
<dbReference type="PANTHER" id="PTHR10683:SF31">
    <property type="entry name" value="TRANSALDOLASE"/>
    <property type="match status" value="1"/>
</dbReference>
<accession>A0A7X0H846</accession>
<evidence type="ECO:0000256" key="11">
    <source>
        <dbReference type="HAMAP-Rule" id="MF_00493"/>
    </source>
</evidence>
<dbReference type="EC" id="2.2.1.2" evidence="5 11"/>
<dbReference type="GO" id="GO:0004801">
    <property type="term" value="F:transaldolase activity"/>
    <property type="evidence" value="ECO:0007669"/>
    <property type="project" value="UniProtKB-UniRule"/>
</dbReference>
<dbReference type="Gene3D" id="3.20.20.70">
    <property type="entry name" value="Aldolase class I"/>
    <property type="match status" value="1"/>
</dbReference>
<dbReference type="RefSeq" id="WP_184678515.1">
    <property type="nucleotide sequence ID" value="NZ_JACHGY010000001.1"/>
</dbReference>